<dbReference type="InterPro" id="IPR000594">
    <property type="entry name" value="ThiF_NAD_FAD-bd"/>
</dbReference>
<dbReference type="PANTHER" id="PTHR10953">
    <property type="entry name" value="UBIQUITIN-ACTIVATING ENZYME E1"/>
    <property type="match status" value="1"/>
</dbReference>
<comment type="similarity">
    <text evidence="1">Belongs to the HesA/MoeB/ThiF family.</text>
</comment>
<evidence type="ECO:0000313" key="4">
    <source>
        <dbReference type="Proteomes" id="UP000199095"/>
    </source>
</evidence>
<keyword evidence="3" id="KW-0808">Transferase</keyword>
<dbReference type="Pfam" id="PF00899">
    <property type="entry name" value="ThiF"/>
    <property type="match status" value="1"/>
</dbReference>
<dbReference type="Gene3D" id="3.40.50.720">
    <property type="entry name" value="NAD(P)-binding Rossmann-like Domain"/>
    <property type="match status" value="1"/>
</dbReference>
<dbReference type="STRING" id="237682.SAMN05421676_104196"/>
<sequence length="340" mass="38493">MTERYSRQEIFTPIGKAGQEKIRKKHVLVIGAGALGTASAEALVRAGVGKLTIVDRDYVEWSNLQRQQLYEEKDAEDRLPKAIAAEKHLKRMNSDVEIKAHIMDVSPEELEQLLEHNVDLIMDATDNFDIRMMINDISQKKQIPWIYGACVGSYGISYTILPGETPCLHCLLDNVPMSGMTCDTAGIISPAVHMVVSYQVTEAMKILVEDYSALRKKLVSFDLWHNQHTSINVDKLKKDSCLSCGKEPTYPNLSYENLTKSAVLCGRDTVQIRPSVKTERNLDDLYNRIADHVEIQAKNPYLLSIIKDNHRIVLFKDGRVLIHGTKDIKEAKSIYYRYLG</sequence>
<proteinExistence type="inferred from homology"/>
<dbReference type="NCBIfam" id="NF009123">
    <property type="entry name" value="PRK12475.1"/>
    <property type="match status" value="1"/>
</dbReference>
<dbReference type="InterPro" id="IPR035985">
    <property type="entry name" value="Ubiquitin-activating_enz"/>
</dbReference>
<feature type="domain" description="THIF-type NAD/FAD binding fold" evidence="2">
    <location>
        <begin position="5"/>
        <end position="241"/>
    </location>
</feature>
<dbReference type="AlphaFoldDB" id="A0A1I0DXT6"/>
<dbReference type="InterPro" id="IPR045886">
    <property type="entry name" value="ThiF/MoeB/HesA"/>
</dbReference>
<keyword evidence="4" id="KW-1185">Reference proteome</keyword>
<dbReference type="OrthoDB" id="9804286at2"/>
<organism evidence="3 4">
    <name type="scientific">Salinibacillus kushneri</name>
    <dbReference type="NCBI Taxonomy" id="237682"/>
    <lineage>
        <taxon>Bacteria</taxon>
        <taxon>Bacillati</taxon>
        <taxon>Bacillota</taxon>
        <taxon>Bacilli</taxon>
        <taxon>Bacillales</taxon>
        <taxon>Bacillaceae</taxon>
        <taxon>Salinibacillus</taxon>
    </lineage>
</organism>
<evidence type="ECO:0000313" key="3">
    <source>
        <dbReference type="EMBL" id="SET36847.1"/>
    </source>
</evidence>
<keyword evidence="3" id="KW-0548">Nucleotidyltransferase</keyword>
<dbReference type="FunFam" id="3.40.50.720:FF:000080">
    <property type="entry name" value="Thiazole biosynthesis adenylyltransferase ThiF"/>
    <property type="match status" value="1"/>
</dbReference>
<dbReference type="SUPFAM" id="SSF69572">
    <property type="entry name" value="Activating enzymes of the ubiquitin-like proteins"/>
    <property type="match status" value="1"/>
</dbReference>
<dbReference type="GO" id="GO:0004792">
    <property type="term" value="F:thiosulfate-cyanide sulfurtransferase activity"/>
    <property type="evidence" value="ECO:0007669"/>
    <property type="project" value="TreeGrafter"/>
</dbReference>
<accession>A0A1I0DXT6</accession>
<dbReference type="GO" id="GO:0016779">
    <property type="term" value="F:nucleotidyltransferase activity"/>
    <property type="evidence" value="ECO:0007669"/>
    <property type="project" value="UniProtKB-KW"/>
</dbReference>
<dbReference type="PANTHER" id="PTHR10953:SF102">
    <property type="entry name" value="ADENYLYLTRANSFERASE AND SULFURTRANSFERASE MOCS3"/>
    <property type="match status" value="1"/>
</dbReference>
<gene>
    <name evidence="3" type="ORF">SAMN05421676_104196</name>
</gene>
<dbReference type="CDD" id="cd00757">
    <property type="entry name" value="ThiF_MoeB_HesA_family"/>
    <property type="match status" value="1"/>
</dbReference>
<dbReference type="EMBL" id="FOHJ01000004">
    <property type="protein sequence ID" value="SET36847.1"/>
    <property type="molecule type" value="Genomic_DNA"/>
</dbReference>
<reference evidence="4" key="1">
    <citation type="submission" date="2016-10" db="EMBL/GenBank/DDBJ databases">
        <authorList>
            <person name="Varghese N."/>
            <person name="Submissions S."/>
        </authorList>
    </citation>
    <scope>NUCLEOTIDE SEQUENCE [LARGE SCALE GENOMIC DNA]</scope>
    <source>
        <strain evidence="4">CGMCC 1.3566</strain>
    </source>
</reference>
<dbReference type="RefSeq" id="WP_093133587.1">
    <property type="nucleotide sequence ID" value="NZ_FOHJ01000004.1"/>
</dbReference>
<dbReference type="GO" id="GO:0008641">
    <property type="term" value="F:ubiquitin-like modifier activating enzyme activity"/>
    <property type="evidence" value="ECO:0007669"/>
    <property type="project" value="InterPro"/>
</dbReference>
<protein>
    <submittedName>
        <fullName evidence="3">Molybdopterin or thiamine biosynthesis adenylyltransferase</fullName>
    </submittedName>
</protein>
<evidence type="ECO:0000259" key="2">
    <source>
        <dbReference type="Pfam" id="PF00899"/>
    </source>
</evidence>
<evidence type="ECO:0000256" key="1">
    <source>
        <dbReference type="ARBA" id="ARBA00009919"/>
    </source>
</evidence>
<dbReference type="GO" id="GO:0005829">
    <property type="term" value="C:cytosol"/>
    <property type="evidence" value="ECO:0007669"/>
    <property type="project" value="TreeGrafter"/>
</dbReference>
<dbReference type="Proteomes" id="UP000199095">
    <property type="component" value="Unassembled WGS sequence"/>
</dbReference>
<dbReference type="GO" id="GO:0008146">
    <property type="term" value="F:sulfotransferase activity"/>
    <property type="evidence" value="ECO:0007669"/>
    <property type="project" value="TreeGrafter"/>
</dbReference>
<name>A0A1I0DXT6_9BACI</name>